<reference evidence="2" key="1">
    <citation type="submission" date="2018-07" db="EMBL/GenBank/DDBJ databases">
        <authorList>
            <person name="Peiro R."/>
            <person name="Begona"/>
            <person name="Cbmso G."/>
            <person name="Lopez M."/>
            <person name="Gonzalez S."/>
        </authorList>
    </citation>
    <scope>NUCLEOTIDE SEQUENCE [LARGE SCALE GENOMIC DNA]</scope>
</reference>
<evidence type="ECO:0000313" key="1">
    <source>
        <dbReference type="EMBL" id="SSC68631.1"/>
    </source>
</evidence>
<dbReference type="Proteomes" id="UP000254764">
    <property type="component" value="Unassembled WGS sequence"/>
</dbReference>
<accession>A0A376ALE5</accession>
<proteinExistence type="predicted"/>
<organism evidence="1 2">
    <name type="scientific">Ciceribacter selenitireducens ATCC BAA-1503</name>
    <dbReference type="NCBI Taxonomy" id="1336235"/>
    <lineage>
        <taxon>Bacteria</taxon>
        <taxon>Pseudomonadati</taxon>
        <taxon>Pseudomonadota</taxon>
        <taxon>Alphaproteobacteria</taxon>
        <taxon>Hyphomicrobiales</taxon>
        <taxon>Rhizobiaceae</taxon>
        <taxon>Ciceribacter</taxon>
    </lineage>
</organism>
<dbReference type="EMBL" id="UEYP01000008">
    <property type="protein sequence ID" value="SSC68631.1"/>
    <property type="molecule type" value="Genomic_DNA"/>
</dbReference>
<gene>
    <name evidence="1" type="ORF">RHIZ70_4339</name>
</gene>
<name>A0A376ALE5_9HYPH</name>
<protein>
    <submittedName>
        <fullName evidence="1">Uncharacterized protein</fullName>
    </submittedName>
</protein>
<dbReference type="AlphaFoldDB" id="A0A376ALE5"/>
<sequence length="59" mass="6022">MTGDLGHGSLFHALLGKYGGGIVEKAAALFLKIGCPGASHIFTFLLAERLQKGGLVAPA</sequence>
<evidence type="ECO:0000313" key="2">
    <source>
        <dbReference type="Proteomes" id="UP000254764"/>
    </source>
</evidence>
<keyword evidence="2" id="KW-1185">Reference proteome</keyword>